<dbReference type="EMBL" id="JBHRWK010000079">
    <property type="protein sequence ID" value="MFC3455059.1"/>
    <property type="molecule type" value="Genomic_DNA"/>
</dbReference>
<comment type="similarity">
    <text evidence="2">Belongs to the bacterial solute-binding protein 8 family.</text>
</comment>
<dbReference type="PROSITE" id="PS50983">
    <property type="entry name" value="FE_B12_PBP"/>
    <property type="match status" value="1"/>
</dbReference>
<proteinExistence type="inferred from homology"/>
<keyword evidence="4" id="KW-0732">Signal</keyword>
<accession>A0ABV7P7I4</accession>
<dbReference type="PANTHER" id="PTHR30532:SF24">
    <property type="entry name" value="FERRIC ENTEROBACTIN-BINDING PERIPLASMIC PROTEIN FEPB"/>
    <property type="match status" value="1"/>
</dbReference>
<keyword evidence="3" id="KW-0813">Transport</keyword>
<gene>
    <name evidence="6" type="ORF">ACFOSH_36970</name>
</gene>
<dbReference type="Pfam" id="PF01497">
    <property type="entry name" value="Peripla_BP_2"/>
    <property type="match status" value="1"/>
</dbReference>
<evidence type="ECO:0000313" key="6">
    <source>
        <dbReference type="EMBL" id="MFC3455059.1"/>
    </source>
</evidence>
<evidence type="ECO:0000256" key="4">
    <source>
        <dbReference type="ARBA" id="ARBA00022729"/>
    </source>
</evidence>
<dbReference type="Proteomes" id="UP001595645">
    <property type="component" value="Unassembled WGS sequence"/>
</dbReference>
<dbReference type="PANTHER" id="PTHR30532">
    <property type="entry name" value="IRON III DICITRATE-BINDING PERIPLASMIC PROTEIN"/>
    <property type="match status" value="1"/>
</dbReference>
<dbReference type="InterPro" id="IPR051313">
    <property type="entry name" value="Bact_iron-sidero_bind"/>
</dbReference>
<protein>
    <submittedName>
        <fullName evidence="6">Iron-siderophore ABC transporter substrate-binding protein</fullName>
    </submittedName>
</protein>
<dbReference type="SUPFAM" id="SSF53807">
    <property type="entry name" value="Helical backbone' metal receptor"/>
    <property type="match status" value="1"/>
</dbReference>
<reference evidence="7" key="1">
    <citation type="journal article" date="2019" name="Int. J. Syst. Evol. Microbiol.">
        <title>The Global Catalogue of Microorganisms (GCM) 10K type strain sequencing project: providing services to taxonomists for standard genome sequencing and annotation.</title>
        <authorList>
            <consortium name="The Broad Institute Genomics Platform"/>
            <consortium name="The Broad Institute Genome Sequencing Center for Infectious Disease"/>
            <person name="Wu L."/>
            <person name="Ma J."/>
        </authorList>
    </citation>
    <scope>NUCLEOTIDE SEQUENCE [LARGE SCALE GENOMIC DNA]</scope>
    <source>
        <strain evidence="7">CGMCC 4.7676</strain>
    </source>
</reference>
<keyword evidence="7" id="KW-1185">Reference proteome</keyword>
<evidence type="ECO:0000313" key="7">
    <source>
        <dbReference type="Proteomes" id="UP001595645"/>
    </source>
</evidence>
<evidence type="ECO:0000256" key="3">
    <source>
        <dbReference type="ARBA" id="ARBA00022448"/>
    </source>
</evidence>
<feature type="domain" description="Fe/B12 periplasmic-binding" evidence="5">
    <location>
        <begin position="61"/>
        <end position="330"/>
    </location>
</feature>
<sequence length="331" mass="34764">MQLMDLPGRSSRRVFLAGAAGFVLAGCAPGRADDPASSGGFSVTLEGKFGPTVLDRLPRRVITLGFGQDIDAAVALGVIPVATQLGTSTADGIQPWVGPLLGAGPPEPIRAGPDRPLERLAALRPDLILAVGDYYLETGHRQLAEIAPVLAYVTGPNLDPWQESTRRIGRALGKDAQAERLIDDTMAKIASARDAAALEGKTFTFSSVGGAGQVYTKNSAADVLAVSLAQFGLRLSEKVTGLPSTATKGIAAVGPERLDLLDADIVLITYESVQQRQAFESEPLFARIPAVRRGSYLALDRPEAQALAFPSALAIGYTAERIVPRLAATAR</sequence>
<dbReference type="CDD" id="cd01146">
    <property type="entry name" value="FhuD"/>
    <property type="match status" value="1"/>
</dbReference>
<comment type="caution">
    <text evidence="6">The sequence shown here is derived from an EMBL/GenBank/DDBJ whole genome shotgun (WGS) entry which is preliminary data.</text>
</comment>
<organism evidence="6 7">
    <name type="scientific">Amycolatopsis speibonae</name>
    <dbReference type="NCBI Taxonomy" id="1450224"/>
    <lineage>
        <taxon>Bacteria</taxon>
        <taxon>Bacillati</taxon>
        <taxon>Actinomycetota</taxon>
        <taxon>Actinomycetes</taxon>
        <taxon>Pseudonocardiales</taxon>
        <taxon>Pseudonocardiaceae</taxon>
        <taxon>Amycolatopsis</taxon>
    </lineage>
</organism>
<evidence type="ECO:0000256" key="2">
    <source>
        <dbReference type="ARBA" id="ARBA00008814"/>
    </source>
</evidence>
<dbReference type="RefSeq" id="WP_378245131.1">
    <property type="nucleotide sequence ID" value="NZ_JBHRWK010000079.1"/>
</dbReference>
<dbReference type="Gene3D" id="3.40.50.1980">
    <property type="entry name" value="Nitrogenase molybdenum iron protein domain"/>
    <property type="match status" value="2"/>
</dbReference>
<dbReference type="InterPro" id="IPR002491">
    <property type="entry name" value="ABC_transptr_periplasmic_BD"/>
</dbReference>
<comment type="subcellular location">
    <subcellularLocation>
        <location evidence="1">Cell envelope</location>
    </subcellularLocation>
</comment>
<evidence type="ECO:0000256" key="1">
    <source>
        <dbReference type="ARBA" id="ARBA00004196"/>
    </source>
</evidence>
<evidence type="ECO:0000259" key="5">
    <source>
        <dbReference type="PROSITE" id="PS50983"/>
    </source>
</evidence>
<name>A0ABV7P7I4_9PSEU</name>